<accession>C6C1I2</accession>
<dbReference type="RefSeq" id="WP_015852973.1">
    <property type="nucleotide sequence ID" value="NC_012881.1"/>
</dbReference>
<dbReference type="AlphaFoldDB" id="C6C1I2"/>
<keyword evidence="2" id="KW-1185">Reference proteome</keyword>
<dbReference type="HOGENOM" id="CLU_2989235_0_0_7"/>
<reference evidence="1 2" key="1">
    <citation type="submission" date="2009-06" db="EMBL/GenBank/DDBJ databases">
        <title>Complete sequence of Desulfovibrio salexigens DSM 2638.</title>
        <authorList>
            <consortium name="US DOE Joint Genome Institute"/>
            <person name="Lucas S."/>
            <person name="Copeland A."/>
            <person name="Lapidus A."/>
            <person name="Glavina del Rio T."/>
            <person name="Tice H."/>
            <person name="Bruce D."/>
            <person name="Goodwin L."/>
            <person name="Pitluck S."/>
            <person name="Munk A.C."/>
            <person name="Brettin T."/>
            <person name="Detter J.C."/>
            <person name="Han C."/>
            <person name="Tapia R."/>
            <person name="Larimer F."/>
            <person name="Land M."/>
            <person name="Hauser L."/>
            <person name="Kyrpides N."/>
            <person name="Anderson I."/>
            <person name="Wall J.D."/>
            <person name="Arkin A.P."/>
            <person name="Dehal P."/>
            <person name="Chivian D."/>
            <person name="Giles B."/>
            <person name="Hazen T.C."/>
        </authorList>
    </citation>
    <scope>NUCLEOTIDE SEQUENCE [LARGE SCALE GENOMIC DNA]</scope>
    <source>
        <strain evidence="2">ATCC 14822 / DSM 2638 / NCIMB 8403 / VKM B-1763</strain>
    </source>
</reference>
<protein>
    <submittedName>
        <fullName evidence="1">Uncharacterized protein</fullName>
    </submittedName>
</protein>
<evidence type="ECO:0000313" key="1">
    <source>
        <dbReference type="EMBL" id="ACS81157.1"/>
    </source>
</evidence>
<evidence type="ECO:0000313" key="2">
    <source>
        <dbReference type="Proteomes" id="UP000002601"/>
    </source>
</evidence>
<gene>
    <name evidence="1" type="ordered locus">Desal_3106</name>
</gene>
<proteinExistence type="predicted"/>
<organism evidence="1 2">
    <name type="scientific">Maridesulfovibrio salexigens (strain ATCC 14822 / DSM 2638 / NCIMB 8403 / VKM B-1763)</name>
    <name type="common">Desulfovibrio salexigens</name>
    <dbReference type="NCBI Taxonomy" id="526222"/>
    <lineage>
        <taxon>Bacteria</taxon>
        <taxon>Pseudomonadati</taxon>
        <taxon>Thermodesulfobacteriota</taxon>
        <taxon>Desulfovibrionia</taxon>
        <taxon>Desulfovibrionales</taxon>
        <taxon>Desulfovibrionaceae</taxon>
        <taxon>Maridesulfovibrio</taxon>
    </lineage>
</organism>
<dbReference type="eggNOG" id="ENOG5031RGE">
    <property type="taxonomic scope" value="Bacteria"/>
</dbReference>
<sequence length="57" mass="6424">MRNTLALGLILLSGMLLLNSGYDVYRCFVPKKIAEPVPVRLVRIEGKNCPLYYPEGQ</sequence>
<dbReference type="Proteomes" id="UP000002601">
    <property type="component" value="Chromosome"/>
</dbReference>
<name>C6C1I2_MARSD</name>
<dbReference type="STRING" id="526222.Desal_3106"/>
<dbReference type="KEGG" id="dsa:Desal_3106"/>
<dbReference type="EMBL" id="CP001649">
    <property type="protein sequence ID" value="ACS81157.1"/>
    <property type="molecule type" value="Genomic_DNA"/>
</dbReference>